<comment type="caution">
    <text evidence="1">The sequence shown here is derived from an EMBL/GenBank/DDBJ whole genome shotgun (WGS) entry which is preliminary data.</text>
</comment>
<organism evidence="1 2">
    <name type="scientific">Chondromyces apiculatus DSM 436</name>
    <dbReference type="NCBI Taxonomy" id="1192034"/>
    <lineage>
        <taxon>Bacteria</taxon>
        <taxon>Pseudomonadati</taxon>
        <taxon>Myxococcota</taxon>
        <taxon>Polyangia</taxon>
        <taxon>Polyangiales</taxon>
        <taxon>Polyangiaceae</taxon>
        <taxon>Chondromyces</taxon>
    </lineage>
</organism>
<protein>
    <submittedName>
        <fullName evidence="1">Uncharacterized protein</fullName>
    </submittedName>
</protein>
<reference evidence="1 2" key="1">
    <citation type="submission" date="2013-05" db="EMBL/GenBank/DDBJ databases">
        <title>Genome assembly of Chondromyces apiculatus DSM 436.</title>
        <authorList>
            <person name="Sharma G."/>
            <person name="Khatri I."/>
            <person name="Kaur C."/>
            <person name="Mayilraj S."/>
            <person name="Subramanian S."/>
        </authorList>
    </citation>
    <scope>NUCLEOTIDE SEQUENCE [LARGE SCALE GENOMIC DNA]</scope>
    <source>
        <strain evidence="1 2">DSM 436</strain>
    </source>
</reference>
<dbReference type="EMBL" id="ASRX01000145">
    <property type="protein sequence ID" value="EYF00021.1"/>
    <property type="molecule type" value="Genomic_DNA"/>
</dbReference>
<sequence>MRLARQPDSQYGFLPTATPGRRLLHRIQIWDGRVVVQ</sequence>
<keyword evidence="2" id="KW-1185">Reference proteome</keyword>
<proteinExistence type="predicted"/>
<gene>
    <name evidence="1" type="ORF">CAP_1633</name>
</gene>
<accession>A0A017SUS0</accession>
<evidence type="ECO:0000313" key="1">
    <source>
        <dbReference type="EMBL" id="EYF00021.1"/>
    </source>
</evidence>
<dbReference type="Proteomes" id="UP000019678">
    <property type="component" value="Unassembled WGS sequence"/>
</dbReference>
<evidence type="ECO:0000313" key="2">
    <source>
        <dbReference type="Proteomes" id="UP000019678"/>
    </source>
</evidence>
<dbReference type="AlphaFoldDB" id="A0A017SUS0"/>
<name>A0A017SUS0_9BACT</name>